<sequence>MTAPPADPGAIIPPVPGFLFVRHGESTDNARKIRSGGDADPMLTETGTRQAREVARRLEQGLRRRIDGLALIASPLRRTRETARIIAVELGLDPERTEVWEDFRERRLGEWNGLPVDEASQRLIRSGAPPPGGEAVEVFRARVMKAAREASLLAREDRHPLVVSSRGVGWILGWPDMPNATVFTWPPPP</sequence>
<evidence type="ECO:0000313" key="3">
    <source>
        <dbReference type="EMBL" id="PKU24646.1"/>
    </source>
</evidence>
<dbReference type="AlphaFoldDB" id="A0A2N3PW63"/>
<dbReference type="CDD" id="cd07067">
    <property type="entry name" value="HP_PGM_like"/>
    <property type="match status" value="1"/>
</dbReference>
<dbReference type="EMBL" id="PIUM01000009">
    <property type="protein sequence ID" value="PKU24646.1"/>
    <property type="molecule type" value="Genomic_DNA"/>
</dbReference>
<dbReference type="PANTHER" id="PTHR48100:SF44">
    <property type="entry name" value="PHOSPHATASE C1620.13-RELATED"/>
    <property type="match status" value="1"/>
</dbReference>
<evidence type="ECO:0000256" key="1">
    <source>
        <dbReference type="PIRSR" id="PIRSR613078-1"/>
    </source>
</evidence>
<dbReference type="GO" id="GO:0016791">
    <property type="term" value="F:phosphatase activity"/>
    <property type="evidence" value="ECO:0007669"/>
    <property type="project" value="TreeGrafter"/>
</dbReference>
<evidence type="ECO:0000256" key="2">
    <source>
        <dbReference type="PIRSR" id="PIRSR613078-2"/>
    </source>
</evidence>
<comment type="caution">
    <text evidence="3">The sequence shown here is derived from an EMBL/GenBank/DDBJ whole genome shotgun (WGS) entry which is preliminary data.</text>
</comment>
<name>A0A2N3PW63_9PROT</name>
<protein>
    <submittedName>
        <fullName evidence="3">Histidine phosphatase family protein</fullName>
    </submittedName>
</protein>
<dbReference type="OrthoDB" id="9781415at2"/>
<keyword evidence="4" id="KW-1185">Reference proteome</keyword>
<dbReference type="PANTHER" id="PTHR48100">
    <property type="entry name" value="BROAD-SPECIFICITY PHOSPHATASE YOR283W-RELATED"/>
    <property type="match status" value="1"/>
</dbReference>
<dbReference type="InterPro" id="IPR029033">
    <property type="entry name" value="His_PPase_superfam"/>
</dbReference>
<accession>A0A2N3PW63</accession>
<feature type="active site" description="Tele-phosphohistidine intermediate" evidence="1">
    <location>
        <position position="23"/>
    </location>
</feature>
<organism evidence="3 4">
    <name type="scientific">Telmatospirillum siberiense</name>
    <dbReference type="NCBI Taxonomy" id="382514"/>
    <lineage>
        <taxon>Bacteria</taxon>
        <taxon>Pseudomonadati</taxon>
        <taxon>Pseudomonadota</taxon>
        <taxon>Alphaproteobacteria</taxon>
        <taxon>Rhodospirillales</taxon>
        <taxon>Rhodospirillaceae</taxon>
        <taxon>Telmatospirillum</taxon>
    </lineage>
</organism>
<dbReference type="SUPFAM" id="SSF53254">
    <property type="entry name" value="Phosphoglycerate mutase-like"/>
    <property type="match status" value="1"/>
</dbReference>
<dbReference type="Proteomes" id="UP000233293">
    <property type="component" value="Unassembled WGS sequence"/>
</dbReference>
<proteinExistence type="predicted"/>
<feature type="binding site" evidence="2">
    <location>
        <begin position="22"/>
        <end position="29"/>
    </location>
    <ligand>
        <name>substrate</name>
    </ligand>
</feature>
<dbReference type="GO" id="GO:0005829">
    <property type="term" value="C:cytosol"/>
    <property type="evidence" value="ECO:0007669"/>
    <property type="project" value="TreeGrafter"/>
</dbReference>
<reference evidence="4" key="1">
    <citation type="submission" date="2017-12" db="EMBL/GenBank/DDBJ databases">
        <title>Draft genome sequence of Telmatospirillum siberiense 26-4b1T, an acidotolerant peatland alphaproteobacterium potentially involved in sulfur cycling.</title>
        <authorList>
            <person name="Hausmann B."/>
            <person name="Pjevac P."/>
            <person name="Schreck K."/>
            <person name="Herbold C.W."/>
            <person name="Daims H."/>
            <person name="Wagner M."/>
            <person name="Pester M."/>
            <person name="Loy A."/>
        </authorList>
    </citation>
    <scope>NUCLEOTIDE SEQUENCE [LARGE SCALE GENOMIC DNA]</scope>
    <source>
        <strain evidence="4">26-4b1</strain>
    </source>
</reference>
<gene>
    <name evidence="3" type="ORF">CWS72_09870</name>
</gene>
<feature type="binding site" evidence="2">
    <location>
        <position position="78"/>
    </location>
    <ligand>
        <name>substrate</name>
    </ligand>
</feature>
<dbReference type="Gene3D" id="3.40.50.1240">
    <property type="entry name" value="Phosphoglycerate mutase-like"/>
    <property type="match status" value="1"/>
</dbReference>
<feature type="active site" description="Proton donor/acceptor" evidence="1">
    <location>
        <position position="105"/>
    </location>
</feature>
<dbReference type="SMART" id="SM00855">
    <property type="entry name" value="PGAM"/>
    <property type="match status" value="1"/>
</dbReference>
<dbReference type="InterPro" id="IPR013078">
    <property type="entry name" value="His_Pase_superF_clade-1"/>
</dbReference>
<dbReference type="RefSeq" id="WP_101250439.1">
    <property type="nucleotide sequence ID" value="NZ_PIUM01000009.1"/>
</dbReference>
<dbReference type="Pfam" id="PF00300">
    <property type="entry name" value="His_Phos_1"/>
    <property type="match status" value="1"/>
</dbReference>
<evidence type="ECO:0000313" key="4">
    <source>
        <dbReference type="Proteomes" id="UP000233293"/>
    </source>
</evidence>
<dbReference type="InterPro" id="IPR050275">
    <property type="entry name" value="PGM_Phosphatase"/>
</dbReference>